<reference evidence="11 12" key="1">
    <citation type="submission" date="2024-02" db="EMBL/GenBank/DDBJ databases">
        <authorList>
            <person name="Daric V."/>
            <person name="Darras S."/>
        </authorList>
    </citation>
    <scope>NUCLEOTIDE SEQUENCE [LARGE SCALE GENOMIC DNA]</scope>
</reference>
<comment type="similarity">
    <text evidence="2 10">Belongs to the ATPase g subunit family.</text>
</comment>
<proteinExistence type="inferred from homology"/>
<keyword evidence="5 10" id="KW-0375">Hydrogen ion transport</keyword>
<accession>A0ABP0FYQ5</accession>
<dbReference type="InterPro" id="IPR006808">
    <property type="entry name" value="ATP_synth_F0_gsu_mt"/>
</dbReference>
<keyword evidence="9 10" id="KW-0066">ATP synthesis</keyword>
<comment type="caution">
    <text evidence="11">The sequence shown here is derived from an EMBL/GenBank/DDBJ whole genome shotgun (WGS) entry which is preliminary data.</text>
</comment>
<evidence type="ECO:0000256" key="8">
    <source>
        <dbReference type="ARBA" id="ARBA00023136"/>
    </source>
</evidence>
<dbReference type="EMBL" id="CAWYQH010000096">
    <property type="protein sequence ID" value="CAK8683085.1"/>
    <property type="molecule type" value="Genomic_DNA"/>
</dbReference>
<dbReference type="PIRSF" id="PIRSF017835">
    <property type="entry name" value="ATP-synth_g_mitoch_animal"/>
    <property type="match status" value="1"/>
</dbReference>
<evidence type="ECO:0000256" key="7">
    <source>
        <dbReference type="ARBA" id="ARBA00023128"/>
    </source>
</evidence>
<keyword evidence="6 10" id="KW-0406">Ion transport</keyword>
<keyword evidence="12" id="KW-1185">Reference proteome</keyword>
<evidence type="ECO:0000313" key="11">
    <source>
        <dbReference type="EMBL" id="CAK8683085.1"/>
    </source>
</evidence>
<evidence type="ECO:0000256" key="10">
    <source>
        <dbReference type="PIRNR" id="PIRNR017835"/>
    </source>
</evidence>
<dbReference type="Pfam" id="PF04718">
    <property type="entry name" value="ATP-synt_G"/>
    <property type="match status" value="1"/>
</dbReference>
<organism evidence="11 12">
    <name type="scientific">Clavelina lepadiformis</name>
    <name type="common">Light-bulb sea squirt</name>
    <name type="synonym">Ascidia lepadiformis</name>
    <dbReference type="NCBI Taxonomy" id="159417"/>
    <lineage>
        <taxon>Eukaryota</taxon>
        <taxon>Metazoa</taxon>
        <taxon>Chordata</taxon>
        <taxon>Tunicata</taxon>
        <taxon>Ascidiacea</taxon>
        <taxon>Aplousobranchia</taxon>
        <taxon>Clavelinidae</taxon>
        <taxon>Clavelina</taxon>
    </lineage>
</organism>
<dbReference type="Proteomes" id="UP001642483">
    <property type="component" value="Unassembled WGS sequence"/>
</dbReference>
<name>A0ABP0FYQ5_CLALP</name>
<evidence type="ECO:0000313" key="12">
    <source>
        <dbReference type="Proteomes" id="UP001642483"/>
    </source>
</evidence>
<evidence type="ECO:0000256" key="2">
    <source>
        <dbReference type="ARBA" id="ARBA00005699"/>
    </source>
</evidence>
<evidence type="ECO:0000256" key="5">
    <source>
        <dbReference type="ARBA" id="ARBA00022781"/>
    </source>
</evidence>
<evidence type="ECO:0000256" key="9">
    <source>
        <dbReference type="ARBA" id="ARBA00023310"/>
    </source>
</evidence>
<protein>
    <recommendedName>
        <fullName evidence="10">ATP synthase subunit g</fullName>
        <shortName evidence="10">ATPase subunit g</shortName>
    </recommendedName>
</protein>
<keyword evidence="7 10" id="KW-0496">Mitochondrion</keyword>
<sequence>MSKLLAKIPVWTQAGMKYAAPRAQTFWKYAKVELRPPTPGEISQAIPLAQKGINNLVTGKVTNLTVKQAWQNTLVVTEVLMWFFVGEIIGRRSLIGYKV</sequence>
<gene>
    <name evidence="11" type="ORF">CVLEPA_LOCUS14196</name>
</gene>
<dbReference type="InterPro" id="IPR016702">
    <property type="entry name" value="ATP5MG_metazoa"/>
</dbReference>
<keyword evidence="8 10" id="KW-0472">Membrane</keyword>
<evidence type="ECO:0000256" key="1">
    <source>
        <dbReference type="ARBA" id="ARBA00004325"/>
    </source>
</evidence>
<evidence type="ECO:0000256" key="6">
    <source>
        <dbReference type="ARBA" id="ARBA00023065"/>
    </source>
</evidence>
<keyword evidence="4 10" id="KW-0138">CF(0)</keyword>
<dbReference type="PANTHER" id="PTHR12386">
    <property type="entry name" value="ATP SYNTHASE SUBUNIT"/>
    <property type="match status" value="1"/>
</dbReference>
<evidence type="ECO:0000256" key="3">
    <source>
        <dbReference type="ARBA" id="ARBA00022448"/>
    </source>
</evidence>
<comment type="subcellular location">
    <subcellularLocation>
        <location evidence="1">Mitochondrion membrane</location>
    </subcellularLocation>
</comment>
<keyword evidence="3 10" id="KW-0813">Transport</keyword>
<evidence type="ECO:0000256" key="4">
    <source>
        <dbReference type="ARBA" id="ARBA00022547"/>
    </source>
</evidence>